<evidence type="ECO:0000256" key="2">
    <source>
        <dbReference type="ARBA" id="ARBA00023043"/>
    </source>
</evidence>
<organism evidence="4 5">
    <name type="scientific">Huso huso</name>
    <name type="common">Beluga</name>
    <name type="synonym">Acipenser huso</name>
    <dbReference type="NCBI Taxonomy" id="61971"/>
    <lineage>
        <taxon>Eukaryota</taxon>
        <taxon>Metazoa</taxon>
        <taxon>Chordata</taxon>
        <taxon>Craniata</taxon>
        <taxon>Vertebrata</taxon>
        <taxon>Euteleostomi</taxon>
        <taxon>Actinopterygii</taxon>
        <taxon>Chondrostei</taxon>
        <taxon>Acipenseriformes</taxon>
        <taxon>Acipenseridae</taxon>
        <taxon>Huso</taxon>
    </lineage>
</organism>
<dbReference type="PANTHER" id="PTHR14491:SF9">
    <property type="entry name" value="ANKYRIN REPEAT DOMAIN-CONTAINING PROTEIN SOWAHB-LIKE"/>
    <property type="match status" value="1"/>
</dbReference>
<evidence type="ECO:0000313" key="4">
    <source>
        <dbReference type="EMBL" id="KAK6477031.1"/>
    </source>
</evidence>
<evidence type="ECO:0000313" key="5">
    <source>
        <dbReference type="Proteomes" id="UP001369086"/>
    </source>
</evidence>
<feature type="region of interest" description="Disordered" evidence="3">
    <location>
        <begin position="30"/>
        <end position="62"/>
    </location>
</feature>
<dbReference type="Proteomes" id="UP001369086">
    <property type="component" value="Unassembled WGS sequence"/>
</dbReference>
<comment type="caution">
    <text evidence="4">The sequence shown here is derived from an EMBL/GenBank/DDBJ whole genome shotgun (WGS) entry which is preliminary data.</text>
</comment>
<feature type="non-terminal residue" evidence="4">
    <location>
        <position position="1"/>
    </location>
</feature>
<dbReference type="InterPro" id="IPR036770">
    <property type="entry name" value="Ankyrin_rpt-contain_sf"/>
</dbReference>
<evidence type="ECO:0008006" key="6">
    <source>
        <dbReference type="Google" id="ProtNLM"/>
    </source>
</evidence>
<gene>
    <name evidence="4" type="ORF">HHUSO_G21877</name>
</gene>
<sequence length="197" mass="21228">GSTYVVLKSSEQSRVSCAAVGSLPASANCSETSVSIDFPDEDEDNDPAKVQDWGALDPSAEAKREEKWCEDETADRSISTPEVVITQADESDVDHECMDDDLRSVTTSSVTSLFQHVQLDSMERDWFRFAALGNAAALGQLLKQDPTLASKKTARHWAAKHGRLEMAEMIAKAGVGVSIKSVSDDRCFMGLAAGLNG</sequence>
<keyword evidence="1" id="KW-0677">Repeat</keyword>
<dbReference type="Gene3D" id="1.25.40.20">
    <property type="entry name" value="Ankyrin repeat-containing domain"/>
    <property type="match status" value="1"/>
</dbReference>
<protein>
    <recommendedName>
        <fullName evidence="6">ANK_REP_REGION domain-containing protein</fullName>
    </recommendedName>
</protein>
<accession>A0ABR0YX95</accession>
<name>A0ABR0YX95_HUSHU</name>
<keyword evidence="5" id="KW-1185">Reference proteome</keyword>
<evidence type="ECO:0000256" key="1">
    <source>
        <dbReference type="ARBA" id="ARBA00022737"/>
    </source>
</evidence>
<dbReference type="PANTHER" id="PTHR14491">
    <property type="entry name" value="SOSONDOWAH, ISOFORM G"/>
    <property type="match status" value="1"/>
</dbReference>
<proteinExistence type="predicted"/>
<keyword evidence="2" id="KW-0040">ANK repeat</keyword>
<evidence type="ECO:0000256" key="3">
    <source>
        <dbReference type="SAM" id="MobiDB-lite"/>
    </source>
</evidence>
<reference evidence="4 5" key="1">
    <citation type="submission" date="2021-05" db="EMBL/GenBank/DDBJ databases">
        <authorList>
            <person name="Zahm M."/>
            <person name="Klopp C."/>
            <person name="Cabau C."/>
            <person name="Kuhl H."/>
            <person name="Suciu R."/>
            <person name="Ciorpac M."/>
            <person name="Holostenco D."/>
            <person name="Gessner J."/>
            <person name="Wuertz S."/>
            <person name="Hohne C."/>
            <person name="Stock M."/>
            <person name="Gislard M."/>
            <person name="Lluch J."/>
            <person name="Milhes M."/>
            <person name="Lampietro C."/>
            <person name="Lopez Roques C."/>
            <person name="Donnadieu C."/>
            <person name="Du K."/>
            <person name="Schartl M."/>
            <person name="Guiguen Y."/>
        </authorList>
    </citation>
    <scope>NUCLEOTIDE SEQUENCE [LARGE SCALE GENOMIC DNA]</scope>
    <source>
        <strain evidence="4">Hh-F2</strain>
        <tissue evidence="4">Blood</tissue>
    </source>
</reference>
<dbReference type="EMBL" id="JAHFZB010000021">
    <property type="protein sequence ID" value="KAK6477031.1"/>
    <property type="molecule type" value="Genomic_DNA"/>
</dbReference>